<feature type="domain" description="HNH" evidence="1">
    <location>
        <begin position="200"/>
        <end position="255"/>
    </location>
</feature>
<dbReference type="InterPro" id="IPR002711">
    <property type="entry name" value="HNH"/>
</dbReference>
<accession>A0ABV3ULY6</accession>
<dbReference type="GO" id="GO:0004519">
    <property type="term" value="F:endonuclease activity"/>
    <property type="evidence" value="ECO:0007669"/>
    <property type="project" value="UniProtKB-KW"/>
</dbReference>
<protein>
    <submittedName>
        <fullName evidence="2">HNH endonuclease</fullName>
    </submittedName>
</protein>
<keyword evidence="2" id="KW-0255">Endonuclease</keyword>
<dbReference type="Proteomes" id="UP001558101">
    <property type="component" value="Unassembled WGS sequence"/>
</dbReference>
<keyword evidence="2" id="KW-0378">Hydrolase</keyword>
<proteinExistence type="predicted"/>
<dbReference type="InterPro" id="IPR003615">
    <property type="entry name" value="HNH_nuc"/>
</dbReference>
<evidence type="ECO:0000313" key="3">
    <source>
        <dbReference type="Proteomes" id="UP001558101"/>
    </source>
</evidence>
<keyword evidence="3" id="KW-1185">Reference proteome</keyword>
<gene>
    <name evidence="2" type="ORF">AB4M04_17255</name>
</gene>
<evidence type="ECO:0000259" key="1">
    <source>
        <dbReference type="Pfam" id="PF01844"/>
    </source>
</evidence>
<dbReference type="RefSeq" id="WP_368454012.1">
    <property type="nucleotide sequence ID" value="NZ_JBFQXQ010000002.1"/>
</dbReference>
<organism evidence="2 3">
    <name type="scientific">Serratia quinivorans</name>
    <dbReference type="NCBI Taxonomy" id="137545"/>
    <lineage>
        <taxon>Bacteria</taxon>
        <taxon>Pseudomonadati</taxon>
        <taxon>Pseudomonadota</taxon>
        <taxon>Gammaproteobacteria</taxon>
        <taxon>Enterobacterales</taxon>
        <taxon>Yersiniaceae</taxon>
        <taxon>Serratia</taxon>
    </lineage>
</organism>
<comment type="caution">
    <text evidence="2">The sequence shown here is derived from an EMBL/GenBank/DDBJ whole genome shotgun (WGS) entry which is preliminary data.</text>
</comment>
<sequence>MLTEKKQLIVRELEEGTGARIAAAVDLSGLRSGLRIWFDDLDENHGPLAELRPYGLKGHRIDLTFGKFSGVVLRQIQNASSEDIQLARALVATIRKDIVVLVSGQNIAEWSISNGTFRMTAKIRDLEQPLEDASVIATCHDVIVPMMAAMAELIGYDVIDEPSDNEIPIFEGGISQSVVKRRERNPRNRLLCIRIYGEKCVICGCEPRRVYGEAGSIIEVHHLEPLASLTEPRPYDPRVDLVPICPNCHRAVHSRRPYPFGIEELRSLIKVPLL</sequence>
<reference evidence="2 3" key="1">
    <citation type="submission" date="2024-07" db="EMBL/GenBank/DDBJ databases">
        <title>Genomes of novel Serratia strains from suburban soil.</title>
        <authorList>
            <person name="Markert E.X."/>
            <person name="Severe K."/>
            <person name="Severe L."/>
            <person name="Twing K.I."/>
            <person name="Ward L.M."/>
        </authorList>
    </citation>
    <scope>NUCLEOTIDE SEQUENCE [LARGE SCALE GENOMIC DNA]</scope>
    <source>
        <strain evidence="2 3">3C-UT</strain>
    </source>
</reference>
<dbReference type="CDD" id="cd00085">
    <property type="entry name" value="HNHc"/>
    <property type="match status" value="1"/>
</dbReference>
<name>A0ABV3ULY6_9GAMM</name>
<evidence type="ECO:0000313" key="2">
    <source>
        <dbReference type="EMBL" id="MEX3173824.1"/>
    </source>
</evidence>
<dbReference type="Gene3D" id="1.10.30.50">
    <property type="match status" value="1"/>
</dbReference>
<keyword evidence="2" id="KW-0540">Nuclease</keyword>
<dbReference type="EMBL" id="JBFQXQ010000002">
    <property type="protein sequence ID" value="MEX3173824.1"/>
    <property type="molecule type" value="Genomic_DNA"/>
</dbReference>
<dbReference type="Pfam" id="PF01844">
    <property type="entry name" value="HNH"/>
    <property type="match status" value="1"/>
</dbReference>